<dbReference type="VEuPathDB" id="VectorBase:HLOH_064139"/>
<proteinExistence type="predicted"/>
<name>A0A9J6FTX9_HAELO</name>
<evidence type="ECO:0000313" key="3">
    <source>
        <dbReference type="Proteomes" id="UP000821853"/>
    </source>
</evidence>
<protein>
    <submittedName>
        <fullName evidence="2">Uncharacterized protein</fullName>
    </submittedName>
</protein>
<dbReference type="Proteomes" id="UP000821853">
    <property type="component" value="Unassembled WGS sequence"/>
</dbReference>
<feature type="region of interest" description="Disordered" evidence="1">
    <location>
        <begin position="1"/>
        <end position="138"/>
    </location>
</feature>
<evidence type="ECO:0000313" key="2">
    <source>
        <dbReference type="EMBL" id="KAH9365737.1"/>
    </source>
</evidence>
<comment type="caution">
    <text evidence="2">The sequence shown here is derived from an EMBL/GenBank/DDBJ whole genome shotgun (WGS) entry which is preliminary data.</text>
</comment>
<accession>A0A9J6FTX9</accession>
<dbReference type="EMBL" id="JABSTR010000003">
    <property type="protein sequence ID" value="KAH9365737.1"/>
    <property type="molecule type" value="Genomic_DNA"/>
</dbReference>
<dbReference type="AlphaFoldDB" id="A0A9J6FTX9"/>
<sequence length="190" mass="21881">MASDFSVRLKKKRKAGDDGQGMTAIKKRRQKEKAKGNVTQRERADRPTDRRRRQRANRFYPRRASDRPRSKRTAPGRRTSEKNASPSTSHTQRNLPHHSPLQLRRCCAKRKVSTAQVKANSSEKSPPGGRSGSLFGRQAARPQHRAALFLALVFRLHRRHRFLLLLFYSPQAFALSLCHRRSQPPHAHRP</sequence>
<feature type="compositionally biased region" description="Polar residues" evidence="1">
    <location>
        <begin position="113"/>
        <end position="124"/>
    </location>
</feature>
<gene>
    <name evidence="2" type="ORF">HPB48_009602</name>
</gene>
<keyword evidence="3" id="KW-1185">Reference proteome</keyword>
<organism evidence="2 3">
    <name type="scientific">Haemaphysalis longicornis</name>
    <name type="common">Bush tick</name>
    <dbReference type="NCBI Taxonomy" id="44386"/>
    <lineage>
        <taxon>Eukaryota</taxon>
        <taxon>Metazoa</taxon>
        <taxon>Ecdysozoa</taxon>
        <taxon>Arthropoda</taxon>
        <taxon>Chelicerata</taxon>
        <taxon>Arachnida</taxon>
        <taxon>Acari</taxon>
        <taxon>Parasitiformes</taxon>
        <taxon>Ixodida</taxon>
        <taxon>Ixodoidea</taxon>
        <taxon>Ixodidae</taxon>
        <taxon>Haemaphysalinae</taxon>
        <taxon>Haemaphysalis</taxon>
    </lineage>
</organism>
<reference evidence="2 3" key="1">
    <citation type="journal article" date="2020" name="Cell">
        <title>Large-Scale Comparative Analyses of Tick Genomes Elucidate Their Genetic Diversity and Vector Capacities.</title>
        <authorList>
            <consortium name="Tick Genome and Microbiome Consortium (TIGMIC)"/>
            <person name="Jia N."/>
            <person name="Wang J."/>
            <person name="Shi W."/>
            <person name="Du L."/>
            <person name="Sun Y."/>
            <person name="Zhan W."/>
            <person name="Jiang J.F."/>
            <person name="Wang Q."/>
            <person name="Zhang B."/>
            <person name="Ji P."/>
            <person name="Bell-Sakyi L."/>
            <person name="Cui X.M."/>
            <person name="Yuan T.T."/>
            <person name="Jiang B.G."/>
            <person name="Yang W.F."/>
            <person name="Lam T.T."/>
            <person name="Chang Q.C."/>
            <person name="Ding S.J."/>
            <person name="Wang X.J."/>
            <person name="Zhu J.G."/>
            <person name="Ruan X.D."/>
            <person name="Zhao L."/>
            <person name="Wei J.T."/>
            <person name="Ye R.Z."/>
            <person name="Que T.C."/>
            <person name="Du C.H."/>
            <person name="Zhou Y.H."/>
            <person name="Cheng J.X."/>
            <person name="Dai P.F."/>
            <person name="Guo W.B."/>
            <person name="Han X.H."/>
            <person name="Huang E.J."/>
            <person name="Li L.F."/>
            <person name="Wei W."/>
            <person name="Gao Y.C."/>
            <person name="Liu J.Z."/>
            <person name="Shao H.Z."/>
            <person name="Wang X."/>
            <person name="Wang C.C."/>
            <person name="Yang T.C."/>
            <person name="Huo Q.B."/>
            <person name="Li W."/>
            <person name="Chen H.Y."/>
            <person name="Chen S.E."/>
            <person name="Zhou L.G."/>
            <person name="Ni X.B."/>
            <person name="Tian J.H."/>
            <person name="Sheng Y."/>
            <person name="Liu T."/>
            <person name="Pan Y.S."/>
            <person name="Xia L.Y."/>
            <person name="Li J."/>
            <person name="Zhao F."/>
            <person name="Cao W.C."/>
        </authorList>
    </citation>
    <scope>NUCLEOTIDE SEQUENCE [LARGE SCALE GENOMIC DNA]</scope>
    <source>
        <strain evidence="2">HaeL-2018</strain>
    </source>
</reference>
<feature type="compositionally biased region" description="Polar residues" evidence="1">
    <location>
        <begin position="82"/>
        <end position="94"/>
    </location>
</feature>
<evidence type="ECO:0000256" key="1">
    <source>
        <dbReference type="SAM" id="MobiDB-lite"/>
    </source>
</evidence>